<dbReference type="InterPro" id="IPR036397">
    <property type="entry name" value="RNaseH_sf"/>
</dbReference>
<dbReference type="Gene3D" id="3.60.10.10">
    <property type="entry name" value="Endonuclease/exonuclease/phosphatase"/>
    <property type="match status" value="1"/>
</dbReference>
<evidence type="ECO:0000259" key="2">
    <source>
        <dbReference type="Pfam" id="PF13456"/>
    </source>
</evidence>
<evidence type="ECO:0000256" key="1">
    <source>
        <dbReference type="SAM" id="MobiDB-lite"/>
    </source>
</evidence>
<dbReference type="InParanoid" id="A0A200RDC7"/>
<dbReference type="OrthoDB" id="1932741at2759"/>
<dbReference type="CDD" id="cd06222">
    <property type="entry name" value="RNase_H_like"/>
    <property type="match status" value="1"/>
</dbReference>
<dbReference type="SUPFAM" id="SSF56219">
    <property type="entry name" value="DNase I-like"/>
    <property type="match status" value="1"/>
</dbReference>
<dbReference type="InterPro" id="IPR036691">
    <property type="entry name" value="Endo/exonu/phosph_ase_sf"/>
</dbReference>
<proteinExistence type="predicted"/>
<feature type="domain" description="Reverse transcriptase zinc-binding" evidence="3">
    <location>
        <begin position="499"/>
        <end position="583"/>
    </location>
</feature>
<evidence type="ECO:0000313" key="4">
    <source>
        <dbReference type="EMBL" id="OVA20725.1"/>
    </source>
</evidence>
<feature type="region of interest" description="Disordered" evidence="1">
    <location>
        <begin position="875"/>
        <end position="894"/>
    </location>
</feature>
<dbReference type="InterPro" id="IPR044730">
    <property type="entry name" value="RNase_H-like_dom_plant"/>
</dbReference>
<dbReference type="PANTHER" id="PTHR33710:SF64">
    <property type="entry name" value="ENDONUCLEASE_EXONUCLEASE_PHOSPHATASE DOMAIN-CONTAINING PROTEIN"/>
    <property type="match status" value="1"/>
</dbReference>
<reference evidence="4 5" key="1">
    <citation type="journal article" date="2017" name="Mol. Plant">
        <title>The Genome of Medicinal Plant Macleaya cordata Provides New Insights into Benzylisoquinoline Alkaloids Metabolism.</title>
        <authorList>
            <person name="Liu X."/>
            <person name="Liu Y."/>
            <person name="Huang P."/>
            <person name="Ma Y."/>
            <person name="Qing Z."/>
            <person name="Tang Q."/>
            <person name="Cao H."/>
            <person name="Cheng P."/>
            <person name="Zheng Y."/>
            <person name="Yuan Z."/>
            <person name="Zhou Y."/>
            <person name="Liu J."/>
            <person name="Tang Z."/>
            <person name="Zhuo Y."/>
            <person name="Zhang Y."/>
            <person name="Yu L."/>
            <person name="Huang J."/>
            <person name="Yang P."/>
            <person name="Peng Q."/>
            <person name="Zhang J."/>
            <person name="Jiang W."/>
            <person name="Zhang Z."/>
            <person name="Lin K."/>
            <person name="Ro D.K."/>
            <person name="Chen X."/>
            <person name="Xiong X."/>
            <person name="Shang Y."/>
            <person name="Huang S."/>
            <person name="Zeng J."/>
        </authorList>
    </citation>
    <scope>NUCLEOTIDE SEQUENCE [LARGE SCALE GENOMIC DNA]</scope>
    <source>
        <strain evidence="5">cv. BLH2017</strain>
        <tissue evidence="4">Root</tissue>
    </source>
</reference>
<comment type="caution">
    <text evidence="4">The sequence shown here is derived from an EMBL/GenBank/DDBJ whole genome shotgun (WGS) entry which is preliminary data.</text>
</comment>
<dbReference type="Pfam" id="PF13966">
    <property type="entry name" value="zf-RVT"/>
    <property type="match status" value="1"/>
</dbReference>
<evidence type="ECO:0000259" key="3">
    <source>
        <dbReference type="Pfam" id="PF13966"/>
    </source>
</evidence>
<dbReference type="STRING" id="56857.A0A200RDC7"/>
<feature type="domain" description="RNase H type-1" evidence="2">
    <location>
        <begin position="709"/>
        <end position="826"/>
    </location>
</feature>
<dbReference type="InterPro" id="IPR002156">
    <property type="entry name" value="RNaseH_domain"/>
</dbReference>
<dbReference type="InterPro" id="IPR012337">
    <property type="entry name" value="RNaseH-like_sf"/>
</dbReference>
<dbReference type="InterPro" id="IPR026960">
    <property type="entry name" value="RVT-Znf"/>
</dbReference>
<gene>
    <name evidence="4" type="ORF">BVC80_887g3</name>
</gene>
<dbReference type="PANTHER" id="PTHR33710">
    <property type="entry name" value="BNAC02G09200D PROTEIN"/>
    <property type="match status" value="1"/>
</dbReference>
<dbReference type="OMA" id="CISRSAN"/>
<dbReference type="GO" id="GO:0003676">
    <property type="term" value="F:nucleic acid binding"/>
    <property type="evidence" value="ECO:0007669"/>
    <property type="project" value="InterPro"/>
</dbReference>
<keyword evidence="5" id="KW-1185">Reference proteome</keyword>
<dbReference type="Gene3D" id="3.30.420.10">
    <property type="entry name" value="Ribonuclease H-like superfamily/Ribonuclease H"/>
    <property type="match status" value="1"/>
</dbReference>
<accession>A0A200RDC7</accession>
<dbReference type="GO" id="GO:0004523">
    <property type="term" value="F:RNA-DNA hybrid ribonuclease activity"/>
    <property type="evidence" value="ECO:0007669"/>
    <property type="project" value="InterPro"/>
</dbReference>
<dbReference type="Pfam" id="PF13456">
    <property type="entry name" value="RVT_3"/>
    <property type="match status" value="1"/>
</dbReference>
<sequence length="1068" mass="122858">MIHNSGIGPWTVMGDFNSILYSHEKVGGDEVRHTHFIDFLNCIQDVGLFDCAHTGCYLTWSNNQDGASRISSKLDRVLINMDWLQRFPDSKVDFHPPGVSDHSPMLLHLFNEVSFGPKPFRFFNCWTDEPGFLDVVRHVWSSHVRGTPMYRLVTKLKNVKATLKTWRKNNFSNISSQVHAAKQQIEQLQMAIQQDHTGSSTIAEERRAVRTYARLVKAEESILHQKSRINWLALGDDNTHFFHNSIRERRGRNKILLLYNAAGSVLDTVNDISVECVSYFHNVFVRYLGLPLLSTRLSYSDCLNLISKVTSRIQTWKGRYLSYAGRLMLIKSVLSGGLAIRNLEVMNRAATLRHIWNLVSEKQTIWVMWVKKNLIKNKDFWSMAVPQEASWCWKKILDHRNEARHFVVHIIGDGANTRFCQDNWHPMGILDSHFTLAFRYDSTFHHNALVSACIDRGRWNVPPHIAASLGEICDRLHEVHIDAASNDLVVWGASSKGDFTLKGTYIALRPIKPHLYWTSLVWFKKRIPRHSFVTWMVLQGAIKTRFQLLMWGTITNSSCVLCGDADEDVEHFCFECPFAEFIWSHLLIDLGYNRTILPPNEELNWCAQNFGGEDSIAYIKKLSFNAFFYHIWAERNRRIFRSESRSPSQVLKTIRYEVRLRASVFDKAIEDSDSNRQFMDRWRLDTRFQTPHFITCYWLKPYNGCVMLNTDGSHKENIAGYGAIIRDEQGDVLAAAAGSSKPKSITFHELQGLEIGLRLAISKGYTRIQVGTDSKTVAAYCERSSPPPWMTIPLMRSIRSMIKSLNFFNIQHVYRETNRAADHLASLYPLNEFIEVIPSSFGEDLKKIVFEDKSGKAYNRRMYLVSRYNPTAIAEASKTRSSSERKNRHPVIDDDDGGGEAMKCSRAHYSSCTANLVADCMAVCCCPCAIVNMLILAFVKVPWMMGRRCLRFVKKKGQMLEQNKGGRNRIKSSSESKDVVIERQRERERSNLRNRERVVVEEKFVEFTSGFVDDDDGDDHHQEKFCARFEAERVWLELYQLGHLGFGRVSSFNTPYLLLQSVYTASSV</sequence>
<protein>
    <submittedName>
        <fullName evidence="4">Ribonuclease H domain</fullName>
    </submittedName>
</protein>
<name>A0A200RDC7_MACCD</name>
<dbReference type="Proteomes" id="UP000195402">
    <property type="component" value="Unassembled WGS sequence"/>
</dbReference>
<dbReference type="SUPFAM" id="SSF53098">
    <property type="entry name" value="Ribonuclease H-like"/>
    <property type="match status" value="1"/>
</dbReference>
<dbReference type="EMBL" id="MVGT01000057">
    <property type="protein sequence ID" value="OVA20725.1"/>
    <property type="molecule type" value="Genomic_DNA"/>
</dbReference>
<organism evidence="4 5">
    <name type="scientific">Macleaya cordata</name>
    <name type="common">Five-seeded plume-poppy</name>
    <name type="synonym">Bocconia cordata</name>
    <dbReference type="NCBI Taxonomy" id="56857"/>
    <lineage>
        <taxon>Eukaryota</taxon>
        <taxon>Viridiplantae</taxon>
        <taxon>Streptophyta</taxon>
        <taxon>Embryophyta</taxon>
        <taxon>Tracheophyta</taxon>
        <taxon>Spermatophyta</taxon>
        <taxon>Magnoliopsida</taxon>
        <taxon>Ranunculales</taxon>
        <taxon>Papaveraceae</taxon>
        <taxon>Papaveroideae</taxon>
        <taxon>Macleaya</taxon>
    </lineage>
</organism>
<dbReference type="AlphaFoldDB" id="A0A200RDC7"/>
<evidence type="ECO:0000313" key="5">
    <source>
        <dbReference type="Proteomes" id="UP000195402"/>
    </source>
</evidence>